<accession>A0ACB9WFA2</accession>
<evidence type="ECO:0000313" key="1">
    <source>
        <dbReference type="EMBL" id="KAI4811849.1"/>
    </source>
</evidence>
<organism evidence="1 2">
    <name type="scientific">Chaenocephalus aceratus</name>
    <name type="common">Blackfin icefish</name>
    <name type="synonym">Chaenichthys aceratus</name>
    <dbReference type="NCBI Taxonomy" id="36190"/>
    <lineage>
        <taxon>Eukaryota</taxon>
        <taxon>Metazoa</taxon>
        <taxon>Chordata</taxon>
        <taxon>Craniata</taxon>
        <taxon>Vertebrata</taxon>
        <taxon>Euteleostomi</taxon>
        <taxon>Actinopterygii</taxon>
        <taxon>Neopterygii</taxon>
        <taxon>Teleostei</taxon>
        <taxon>Neoteleostei</taxon>
        <taxon>Acanthomorphata</taxon>
        <taxon>Eupercaria</taxon>
        <taxon>Perciformes</taxon>
        <taxon>Notothenioidei</taxon>
        <taxon>Channichthyidae</taxon>
        <taxon>Chaenocephalus</taxon>
    </lineage>
</organism>
<keyword evidence="2" id="KW-1185">Reference proteome</keyword>
<comment type="caution">
    <text evidence="1">The sequence shown here is derived from an EMBL/GenBank/DDBJ whole genome shotgun (WGS) entry which is preliminary data.</text>
</comment>
<dbReference type="EMBL" id="CM043800">
    <property type="protein sequence ID" value="KAI4811849.1"/>
    <property type="molecule type" value="Genomic_DNA"/>
</dbReference>
<evidence type="ECO:0000313" key="2">
    <source>
        <dbReference type="Proteomes" id="UP001057452"/>
    </source>
</evidence>
<name>A0ACB9WFA2_CHAAC</name>
<dbReference type="Proteomes" id="UP001057452">
    <property type="component" value="Chromosome 16"/>
</dbReference>
<proteinExistence type="predicted"/>
<protein>
    <submittedName>
        <fullName evidence="1">Uncharacterized protein</fullName>
    </submittedName>
</protein>
<sequence length="96" mass="10253">MYEEVAGGRWGTILVGHPGGPSWGAILVGHQVGHPGGPSWWAISSCFLFQQGDAISVNMCVPSVVKNNMAGLHRANSSGMHRLNVSQPYHTGSNIW</sequence>
<gene>
    <name evidence="1" type="ORF">KUCAC02_014721</name>
</gene>
<reference evidence="1" key="1">
    <citation type="submission" date="2022-05" db="EMBL/GenBank/DDBJ databases">
        <title>Chromosome-level genome of Chaenocephalus aceratus.</title>
        <authorList>
            <person name="Park H."/>
        </authorList>
    </citation>
    <scope>NUCLEOTIDE SEQUENCE</scope>
    <source>
        <strain evidence="1">KU_202001</strain>
    </source>
</reference>